<dbReference type="AlphaFoldDB" id="A0A5J4KR33"/>
<comment type="caution">
    <text evidence="1">The sequence shown here is derived from an EMBL/GenBank/DDBJ whole genome shotgun (WGS) entry which is preliminary data.</text>
</comment>
<dbReference type="GO" id="GO:0016301">
    <property type="term" value="F:kinase activity"/>
    <property type="evidence" value="ECO:0007669"/>
    <property type="project" value="UniProtKB-KW"/>
</dbReference>
<dbReference type="Pfam" id="PF13671">
    <property type="entry name" value="AAA_33"/>
    <property type="match status" value="1"/>
</dbReference>
<protein>
    <submittedName>
        <fullName evidence="1">Kinase</fullName>
    </submittedName>
</protein>
<proteinExistence type="predicted"/>
<dbReference type="InterPro" id="IPR027417">
    <property type="entry name" value="P-loop_NTPase"/>
</dbReference>
<evidence type="ECO:0000313" key="1">
    <source>
        <dbReference type="EMBL" id="GER90073.1"/>
    </source>
</evidence>
<sequence length="176" mass="19725">MNTPKLIIVSGLPGSGKSTVAEGLAKNLSIPVLSVDPIESAILLSGIKRSFETGLAAYEVAEALASEQLKCGLSVIIDAVNPVQEARDMWNNLARKQTVPLIIIECVIDRELHRERLEARVRNMHGIPEVTWEDVENRRKEYAPWKEERFVLDTTNPHEQNMQQALAYIQLKEQAV</sequence>
<dbReference type="Proteomes" id="UP000326912">
    <property type="component" value="Unassembled WGS sequence"/>
</dbReference>
<dbReference type="PANTHER" id="PTHR37807">
    <property type="entry name" value="OS07G0160300 PROTEIN"/>
    <property type="match status" value="1"/>
</dbReference>
<keyword evidence="1" id="KW-0418">Kinase</keyword>
<keyword evidence="1" id="KW-0808">Transferase</keyword>
<dbReference type="RefSeq" id="WP_151757858.1">
    <property type="nucleotide sequence ID" value="NZ_BKZW01000002.1"/>
</dbReference>
<gene>
    <name evidence="1" type="ORF">KDW_42350</name>
</gene>
<reference evidence="1 2" key="1">
    <citation type="submission" date="2019-10" db="EMBL/GenBank/DDBJ databases">
        <title>Dictyobacter vulcani sp. nov., within the class Ktedonobacteria, isolated from soil of volcanic Mt. Zao.</title>
        <authorList>
            <person name="Zheng Y."/>
            <person name="Wang C.M."/>
            <person name="Sakai Y."/>
            <person name="Abe K."/>
            <person name="Yokota A."/>
            <person name="Yabe S."/>
        </authorList>
    </citation>
    <scope>NUCLEOTIDE SEQUENCE [LARGE SCALE GENOMIC DNA]</scope>
    <source>
        <strain evidence="1 2">W12</strain>
    </source>
</reference>
<dbReference type="SUPFAM" id="SSF52540">
    <property type="entry name" value="P-loop containing nucleoside triphosphate hydrolases"/>
    <property type="match status" value="1"/>
</dbReference>
<keyword evidence="2" id="KW-1185">Reference proteome</keyword>
<dbReference type="Gene3D" id="3.40.50.300">
    <property type="entry name" value="P-loop containing nucleotide triphosphate hydrolases"/>
    <property type="match status" value="1"/>
</dbReference>
<name>A0A5J4KR33_9CHLR</name>
<evidence type="ECO:0000313" key="2">
    <source>
        <dbReference type="Proteomes" id="UP000326912"/>
    </source>
</evidence>
<dbReference type="PANTHER" id="PTHR37807:SF3">
    <property type="entry name" value="OS07G0160300 PROTEIN"/>
    <property type="match status" value="1"/>
</dbReference>
<accession>A0A5J4KR33</accession>
<dbReference type="EMBL" id="BKZW01000002">
    <property type="protein sequence ID" value="GER90073.1"/>
    <property type="molecule type" value="Genomic_DNA"/>
</dbReference>
<organism evidence="1 2">
    <name type="scientific">Dictyobacter vulcani</name>
    <dbReference type="NCBI Taxonomy" id="2607529"/>
    <lineage>
        <taxon>Bacteria</taxon>
        <taxon>Bacillati</taxon>
        <taxon>Chloroflexota</taxon>
        <taxon>Ktedonobacteria</taxon>
        <taxon>Ktedonobacterales</taxon>
        <taxon>Dictyobacteraceae</taxon>
        <taxon>Dictyobacter</taxon>
    </lineage>
</organism>